<dbReference type="InterPro" id="IPR004474">
    <property type="entry name" value="LytR_CpsA_psr"/>
</dbReference>
<dbReference type="PANTHER" id="PTHR33392">
    <property type="entry name" value="POLYISOPRENYL-TEICHOIC ACID--PEPTIDOGLYCAN TEICHOIC ACID TRANSFERASE TAGU"/>
    <property type="match status" value="1"/>
</dbReference>
<keyword evidence="3" id="KW-1133">Transmembrane helix</keyword>
<dbReference type="EMBL" id="CP040004">
    <property type="protein sequence ID" value="QCT42571.1"/>
    <property type="molecule type" value="Genomic_DNA"/>
</dbReference>
<feature type="compositionally biased region" description="Basic residues" evidence="2">
    <location>
        <begin position="107"/>
        <end position="116"/>
    </location>
</feature>
<evidence type="ECO:0000313" key="6">
    <source>
        <dbReference type="EMBL" id="QCT42571.1"/>
    </source>
</evidence>
<dbReference type="Gene3D" id="3.40.630.190">
    <property type="entry name" value="LCP protein"/>
    <property type="match status" value="1"/>
</dbReference>
<evidence type="ECO:0000256" key="2">
    <source>
        <dbReference type="SAM" id="MobiDB-lite"/>
    </source>
</evidence>
<feature type="domain" description="Cell envelope-related transcriptional attenuator" evidence="4">
    <location>
        <begin position="198"/>
        <end position="374"/>
    </location>
</feature>
<feature type="region of interest" description="Disordered" evidence="2">
    <location>
        <begin position="243"/>
        <end position="264"/>
    </location>
</feature>
<feature type="transmembrane region" description="Helical" evidence="3">
    <location>
        <begin position="132"/>
        <end position="152"/>
    </location>
</feature>
<dbReference type="OrthoDB" id="9782542at2"/>
<evidence type="ECO:0000256" key="3">
    <source>
        <dbReference type="SAM" id="Phobius"/>
    </source>
</evidence>
<dbReference type="InterPro" id="IPR050922">
    <property type="entry name" value="LytR/CpsA/Psr_CW_biosynth"/>
</dbReference>
<feature type="region of interest" description="Disordered" evidence="2">
    <location>
        <begin position="1"/>
        <end position="117"/>
    </location>
</feature>
<sequence>MKKPNISVDGFIPAGRRPERVGNKPGADAPRRVGRPVAIDGMQPRRTPVAPQNFQQPQQLQRPFAEDNDIQASLREIDNQPQRPVRPEPDKKEQKRLKAEKKLEKINKKRQKKNKKPLSFEQFKKRRLIKRIILIILIPLLIFLGFQAWRLYNNLSRVVGGDILGLFTKTRLKQDDNGRTNVLIFGTSPDGWEGADLADSIMVLSYHQDNKDAYTVSLPRDLYVKHTCQSWLKTTAGKLNESYGCGKQDAKDSGKDQAASEQAGQAEIAKTAQEVLGMEIHYKVHANWRVLTEVVNALGGIDVKVEAYDGSSMVYDVATKIRYRNGETVHMNGEQALAFSRARGSAGGIGLSGGNFDRERNQQKIIKAIVEKAKTSNKADFNVMMGIIDALGNNINTNFETKEMQTIIEILKEFNAEKIVSIPLVDEKNKVQLLTTSNIAGASVVVPTAGTYNYTAIKNYVKKRISPTAEMNEEARLVILNGSGIAGVAAAEQTKLTKQELNVVQVGNYPGGVQAKHTIYDLSNGTKPKTIEKLKQTYGTNVVTTIPPTISKYNADIVIVLGTENQR</sequence>
<evidence type="ECO:0000259" key="4">
    <source>
        <dbReference type="Pfam" id="PF03816"/>
    </source>
</evidence>
<name>A0A4P9A421_9BACT</name>
<feature type="compositionally biased region" description="Basic and acidic residues" evidence="2">
    <location>
        <begin position="85"/>
        <end position="106"/>
    </location>
</feature>
<dbReference type="PANTHER" id="PTHR33392:SF6">
    <property type="entry name" value="POLYISOPRENYL-TEICHOIC ACID--PEPTIDOGLYCAN TEICHOIC ACID TRANSFERASE TAGU"/>
    <property type="match status" value="1"/>
</dbReference>
<keyword evidence="3" id="KW-0812">Transmembrane</keyword>
<dbReference type="Proteomes" id="UP000310639">
    <property type="component" value="Chromosome"/>
</dbReference>
<feature type="domain" description="LytR/CpsA/Psr regulator C-terminal" evidence="5">
    <location>
        <begin position="476"/>
        <end position="563"/>
    </location>
</feature>
<accession>A0A4P9A421</accession>
<dbReference type="KEGG" id="nft:FBF37_03910"/>
<dbReference type="RefSeq" id="WP_138079664.1">
    <property type="nucleotide sequence ID" value="NZ_CP040004.1"/>
</dbReference>
<keyword evidence="3" id="KW-0472">Membrane</keyword>
<organism evidence="6 7">
    <name type="scientific">Candidatus Nanosynbacter featherlites</name>
    <dbReference type="NCBI Taxonomy" id="2572088"/>
    <lineage>
        <taxon>Bacteria</taxon>
        <taxon>Candidatus Saccharimonadota</taxon>
        <taxon>Candidatus Saccharimonadia</taxon>
        <taxon>Candidatus Nanosynbacterales</taxon>
        <taxon>Candidatus Nanosynbacteraceae</taxon>
        <taxon>Candidatus Nanosynbacter</taxon>
    </lineage>
</organism>
<comment type="similarity">
    <text evidence="1">Belongs to the LytR/CpsA/Psr (LCP) family.</text>
</comment>
<dbReference type="Pfam" id="PF13399">
    <property type="entry name" value="LytR_C"/>
    <property type="match status" value="1"/>
</dbReference>
<dbReference type="InterPro" id="IPR027381">
    <property type="entry name" value="LytR/CpsA/Psr_C"/>
</dbReference>
<reference evidence="6 7" key="1">
    <citation type="submission" date="2019-04" db="EMBL/GenBank/DDBJ databases">
        <title>Saccharibacteria TM7 genomes.</title>
        <authorList>
            <person name="Bor B."/>
            <person name="He X."/>
            <person name="Chen T."/>
            <person name="Dewhirst F.E."/>
        </authorList>
    </citation>
    <scope>NUCLEOTIDE SEQUENCE [LARGE SCALE GENOMIC DNA]</scope>
    <source>
        <strain evidence="6 7">BB001</strain>
    </source>
</reference>
<evidence type="ECO:0000313" key="7">
    <source>
        <dbReference type="Proteomes" id="UP000310639"/>
    </source>
</evidence>
<dbReference type="NCBIfam" id="TIGR00350">
    <property type="entry name" value="lytR_cpsA_psr"/>
    <property type="match status" value="1"/>
</dbReference>
<gene>
    <name evidence="6" type="ORF">FBF37_03910</name>
</gene>
<protein>
    <submittedName>
        <fullName evidence="6">LytR family transcriptional regulator</fullName>
    </submittedName>
</protein>
<dbReference type="AlphaFoldDB" id="A0A4P9A421"/>
<dbReference type="Pfam" id="PF03816">
    <property type="entry name" value="LytR_cpsA_psr"/>
    <property type="match status" value="1"/>
</dbReference>
<evidence type="ECO:0000259" key="5">
    <source>
        <dbReference type="Pfam" id="PF13399"/>
    </source>
</evidence>
<feature type="compositionally biased region" description="Low complexity" evidence="2">
    <location>
        <begin position="48"/>
        <end position="63"/>
    </location>
</feature>
<evidence type="ECO:0000256" key="1">
    <source>
        <dbReference type="ARBA" id="ARBA00006068"/>
    </source>
</evidence>
<dbReference type="Gene3D" id="3.30.70.2390">
    <property type="match status" value="1"/>
</dbReference>
<keyword evidence="7" id="KW-1185">Reference proteome</keyword>
<proteinExistence type="inferred from homology"/>